<dbReference type="Proteomes" id="UP001234178">
    <property type="component" value="Unassembled WGS sequence"/>
</dbReference>
<name>A0ABQ9Z586_9CRUS</name>
<dbReference type="SUPFAM" id="SSF53098">
    <property type="entry name" value="Ribonuclease H-like"/>
    <property type="match status" value="1"/>
</dbReference>
<evidence type="ECO:0000313" key="3">
    <source>
        <dbReference type="Proteomes" id="UP001234178"/>
    </source>
</evidence>
<sequence length="355" mass="40054">MENKKSSAVWKLFNQVKVDGKEPSPHTLGIKGICGFISKGVTQNTKRNTPPSNPRSSQRRRGEELNLLPQDSSTRIAVARGEKLIPHLELLIWTILVLRPAMLRNYVVNTLLLLCMDTKPSFDASESRASSQSSFLCSSLDGLEASVSTDALTAECWTSLTNASYMTVTAHFINDQLKMVSRVLSTFSLAILNKCRNIVTFFHHNRPATLKLNQLCSGRKSRLQQEVPVPKGLYCLTIRSGRHLLVQKLSLNHSISLLKTKAPSIIHPSIRLIQEHLTEIRYHDFNDVLIMMCSALNLNMKDRFVDFYQSSLHIVLSYLDLRFKTEYLSPNHSSVGADFAEKRVVVKMRNLTDSN</sequence>
<organism evidence="2 3">
    <name type="scientific">Daphnia magna</name>
    <dbReference type="NCBI Taxonomy" id="35525"/>
    <lineage>
        <taxon>Eukaryota</taxon>
        <taxon>Metazoa</taxon>
        <taxon>Ecdysozoa</taxon>
        <taxon>Arthropoda</taxon>
        <taxon>Crustacea</taxon>
        <taxon>Branchiopoda</taxon>
        <taxon>Diplostraca</taxon>
        <taxon>Cladocera</taxon>
        <taxon>Anomopoda</taxon>
        <taxon>Daphniidae</taxon>
        <taxon>Daphnia</taxon>
    </lineage>
</organism>
<feature type="region of interest" description="Disordered" evidence="1">
    <location>
        <begin position="41"/>
        <end position="66"/>
    </location>
</feature>
<proteinExistence type="predicted"/>
<dbReference type="EMBL" id="JAOYFB010000002">
    <property type="protein sequence ID" value="KAK4007660.1"/>
    <property type="molecule type" value="Genomic_DNA"/>
</dbReference>
<dbReference type="InterPro" id="IPR012337">
    <property type="entry name" value="RNaseH-like_sf"/>
</dbReference>
<evidence type="ECO:0000313" key="2">
    <source>
        <dbReference type="EMBL" id="KAK4007660.1"/>
    </source>
</evidence>
<protein>
    <submittedName>
        <fullName evidence="2">Uncharacterized protein</fullName>
    </submittedName>
</protein>
<evidence type="ECO:0000256" key="1">
    <source>
        <dbReference type="SAM" id="MobiDB-lite"/>
    </source>
</evidence>
<reference evidence="2 3" key="1">
    <citation type="journal article" date="2023" name="Nucleic Acids Res.">
        <title>The hologenome of Daphnia magna reveals possible DNA methylation and microbiome-mediated evolution of the host genome.</title>
        <authorList>
            <person name="Chaturvedi A."/>
            <person name="Li X."/>
            <person name="Dhandapani V."/>
            <person name="Marshall H."/>
            <person name="Kissane S."/>
            <person name="Cuenca-Cambronero M."/>
            <person name="Asole G."/>
            <person name="Calvet F."/>
            <person name="Ruiz-Romero M."/>
            <person name="Marangio P."/>
            <person name="Guigo R."/>
            <person name="Rago D."/>
            <person name="Mirbahai L."/>
            <person name="Eastwood N."/>
            <person name="Colbourne J.K."/>
            <person name="Zhou J."/>
            <person name="Mallon E."/>
            <person name="Orsini L."/>
        </authorList>
    </citation>
    <scope>NUCLEOTIDE SEQUENCE [LARGE SCALE GENOMIC DNA]</scope>
    <source>
        <strain evidence="2">LRV0_1</strain>
    </source>
</reference>
<keyword evidence="3" id="KW-1185">Reference proteome</keyword>
<gene>
    <name evidence="2" type="ORF">OUZ56_012813</name>
</gene>
<accession>A0ABQ9Z586</accession>
<feature type="compositionally biased region" description="Low complexity" evidence="1">
    <location>
        <begin position="47"/>
        <end position="56"/>
    </location>
</feature>
<comment type="caution">
    <text evidence="2">The sequence shown here is derived from an EMBL/GenBank/DDBJ whole genome shotgun (WGS) entry which is preliminary data.</text>
</comment>